<feature type="non-terminal residue" evidence="2">
    <location>
        <position position="1"/>
    </location>
</feature>
<dbReference type="InterPro" id="IPR021908">
    <property type="entry name" value="YfbK_C"/>
</dbReference>
<protein>
    <recommendedName>
        <fullName evidence="1">Uncharacterized protein YfbK C-terminal domain-containing protein</fullName>
    </recommendedName>
</protein>
<comment type="caution">
    <text evidence="2">The sequence shown here is derived from an EMBL/GenBank/DDBJ whole genome shotgun (WGS) entry which is preliminary data.</text>
</comment>
<reference evidence="2" key="1">
    <citation type="journal article" date="2014" name="Front. Microbiol.">
        <title>High frequency of phylogenetically diverse reductive dehalogenase-homologous genes in deep subseafloor sedimentary metagenomes.</title>
        <authorList>
            <person name="Kawai M."/>
            <person name="Futagami T."/>
            <person name="Toyoda A."/>
            <person name="Takaki Y."/>
            <person name="Nishi S."/>
            <person name="Hori S."/>
            <person name="Arai W."/>
            <person name="Tsubouchi T."/>
            <person name="Morono Y."/>
            <person name="Uchiyama I."/>
            <person name="Ito T."/>
            <person name="Fujiyama A."/>
            <person name="Inagaki F."/>
            <person name="Takami H."/>
        </authorList>
    </citation>
    <scope>NUCLEOTIDE SEQUENCE</scope>
    <source>
        <strain evidence="2">Expedition CK06-06</strain>
    </source>
</reference>
<proteinExistence type="predicted"/>
<dbReference type="EMBL" id="BARS01033778">
    <property type="protein sequence ID" value="GAG15216.1"/>
    <property type="molecule type" value="Genomic_DNA"/>
</dbReference>
<gene>
    <name evidence="2" type="ORF">S01H1_52264</name>
</gene>
<evidence type="ECO:0000259" key="1">
    <source>
        <dbReference type="Pfam" id="PF12034"/>
    </source>
</evidence>
<dbReference type="AlphaFoldDB" id="X0WR84"/>
<name>X0WR84_9ZZZZ</name>
<accession>X0WR84</accession>
<evidence type="ECO:0000313" key="2">
    <source>
        <dbReference type="EMBL" id="GAG15216.1"/>
    </source>
</evidence>
<dbReference type="Pfam" id="PF12034">
    <property type="entry name" value="YfbK_C"/>
    <property type="match status" value="1"/>
</dbReference>
<organism evidence="2">
    <name type="scientific">marine sediment metagenome</name>
    <dbReference type="NCBI Taxonomy" id="412755"/>
    <lineage>
        <taxon>unclassified sequences</taxon>
        <taxon>metagenomes</taxon>
        <taxon>ecological metagenomes</taxon>
    </lineage>
</organism>
<sequence length="217" mass="23332">DSEREARKALVEQIGGTLFTIAKDVKIQVEFNPAEVAAYRLIGYENRMLAAEDFNDDTKDAGEIGAGHRVTALYEIVPAGQPTPGPEVDPLRYQVPQSLTTMAQTGEMMTVKVRYKEADGDTSALLEFPVTDDGKGLDAASDDTRFAAAVASFGMLLRTSRYAGDATLDSVLRMAQDAVGADPNGYRTEFVELVGKAQDIADAMQAEAAAEETAEEE</sequence>
<feature type="domain" description="Uncharacterized protein YfbK C-terminal" evidence="1">
    <location>
        <begin position="16"/>
        <end position="199"/>
    </location>
</feature>